<dbReference type="Proteomes" id="UP000541444">
    <property type="component" value="Unassembled WGS sequence"/>
</dbReference>
<protein>
    <submittedName>
        <fullName evidence="1">Uncharacterized protein</fullName>
    </submittedName>
</protein>
<reference evidence="1 2" key="1">
    <citation type="journal article" date="2020" name="IScience">
        <title>Genome Sequencing of the Endangered Kingdonia uniflora (Circaeasteraceae, Ranunculales) Reveals Potential Mechanisms of Evolutionary Specialization.</title>
        <authorList>
            <person name="Sun Y."/>
            <person name="Deng T."/>
            <person name="Zhang A."/>
            <person name="Moore M.J."/>
            <person name="Landis J.B."/>
            <person name="Lin N."/>
            <person name="Zhang H."/>
            <person name="Zhang X."/>
            <person name="Huang J."/>
            <person name="Zhang X."/>
            <person name="Sun H."/>
            <person name="Wang H."/>
        </authorList>
    </citation>
    <scope>NUCLEOTIDE SEQUENCE [LARGE SCALE GENOMIC DNA]</scope>
    <source>
        <strain evidence="1">TB1705</strain>
        <tissue evidence="1">Leaf</tissue>
    </source>
</reference>
<sequence>GENSPTLSICYTPPILSPLHLNRHLTCPPSSSSLPLNSPSLPRGQNKNIYKKKLSLSPLNSLCLSHSLCTARFKFKFQWVFCPAICCRHSISY</sequence>
<gene>
    <name evidence="1" type="ORF">GIB67_042493</name>
</gene>
<organism evidence="1 2">
    <name type="scientific">Kingdonia uniflora</name>
    <dbReference type="NCBI Taxonomy" id="39325"/>
    <lineage>
        <taxon>Eukaryota</taxon>
        <taxon>Viridiplantae</taxon>
        <taxon>Streptophyta</taxon>
        <taxon>Embryophyta</taxon>
        <taxon>Tracheophyta</taxon>
        <taxon>Spermatophyta</taxon>
        <taxon>Magnoliopsida</taxon>
        <taxon>Ranunculales</taxon>
        <taxon>Circaeasteraceae</taxon>
        <taxon>Kingdonia</taxon>
    </lineage>
</organism>
<dbReference type="EMBL" id="JACGCM010001844">
    <property type="protein sequence ID" value="KAF6148534.1"/>
    <property type="molecule type" value="Genomic_DNA"/>
</dbReference>
<proteinExistence type="predicted"/>
<comment type="caution">
    <text evidence="1">The sequence shown here is derived from an EMBL/GenBank/DDBJ whole genome shotgun (WGS) entry which is preliminary data.</text>
</comment>
<evidence type="ECO:0000313" key="1">
    <source>
        <dbReference type="EMBL" id="KAF6148534.1"/>
    </source>
</evidence>
<name>A0A7J7M158_9MAGN</name>
<feature type="non-terminal residue" evidence="1">
    <location>
        <position position="1"/>
    </location>
</feature>
<keyword evidence="2" id="KW-1185">Reference proteome</keyword>
<accession>A0A7J7M158</accession>
<dbReference type="AlphaFoldDB" id="A0A7J7M158"/>
<evidence type="ECO:0000313" key="2">
    <source>
        <dbReference type="Proteomes" id="UP000541444"/>
    </source>
</evidence>